<dbReference type="NCBIfam" id="TIGR02480">
    <property type="entry name" value="fliN"/>
    <property type="match status" value="1"/>
</dbReference>
<evidence type="ECO:0000259" key="9">
    <source>
        <dbReference type="Pfam" id="PF01052"/>
    </source>
</evidence>
<dbReference type="AlphaFoldDB" id="A0A3N4VCE9"/>
<feature type="domain" description="Flagellar motor switch protein FliN-like C-terminal" evidence="9">
    <location>
        <begin position="79"/>
        <end position="149"/>
    </location>
</feature>
<dbReference type="SUPFAM" id="SSF101801">
    <property type="entry name" value="Surface presentation of antigens (SPOA)"/>
    <property type="match status" value="1"/>
</dbReference>
<evidence type="ECO:0000256" key="1">
    <source>
        <dbReference type="ARBA" id="ARBA00004413"/>
    </source>
</evidence>
<comment type="similarity">
    <text evidence="2">Belongs to the FliN/MopA/SpaO family.</text>
</comment>
<keyword evidence="5" id="KW-0145">Chemotaxis</keyword>
<keyword evidence="10" id="KW-0966">Cell projection</keyword>
<dbReference type="GO" id="GO:0005886">
    <property type="term" value="C:plasma membrane"/>
    <property type="evidence" value="ECO:0007669"/>
    <property type="project" value="UniProtKB-SubCell"/>
</dbReference>
<evidence type="ECO:0000256" key="5">
    <source>
        <dbReference type="ARBA" id="ARBA00022500"/>
    </source>
</evidence>
<evidence type="ECO:0000256" key="7">
    <source>
        <dbReference type="ARBA" id="ARBA00023136"/>
    </source>
</evidence>
<keyword evidence="4" id="KW-1003">Cell membrane</keyword>
<keyword evidence="10" id="KW-0969">Cilium</keyword>
<evidence type="ECO:0000256" key="3">
    <source>
        <dbReference type="ARBA" id="ARBA00021897"/>
    </source>
</evidence>
<feature type="compositionally biased region" description="Acidic residues" evidence="8">
    <location>
        <begin position="21"/>
        <end position="30"/>
    </location>
</feature>
<feature type="compositionally biased region" description="Low complexity" evidence="8">
    <location>
        <begin position="31"/>
        <end position="46"/>
    </location>
</feature>
<reference evidence="10 11" key="1">
    <citation type="submission" date="2018-11" db="EMBL/GenBank/DDBJ databases">
        <title>Genomic Encyclopedia of Type Strains, Phase IV (KMG-IV): sequencing the most valuable type-strain genomes for metagenomic binning, comparative biology and taxonomic classification.</title>
        <authorList>
            <person name="Goeker M."/>
        </authorList>
    </citation>
    <scope>NUCLEOTIDE SEQUENCE [LARGE SCALE GENOMIC DNA]</scope>
    <source>
        <strain evidence="10 11">DSM 101684</strain>
    </source>
</reference>
<evidence type="ECO:0000256" key="6">
    <source>
        <dbReference type="ARBA" id="ARBA00022779"/>
    </source>
</evidence>
<comment type="subcellular location">
    <subcellularLocation>
        <location evidence="1">Cell membrane</location>
        <topology evidence="1">Peripheral membrane protein</topology>
        <orientation evidence="1">Cytoplasmic side</orientation>
    </subcellularLocation>
</comment>
<evidence type="ECO:0000313" key="11">
    <source>
        <dbReference type="Proteomes" id="UP000272193"/>
    </source>
</evidence>
<evidence type="ECO:0000256" key="2">
    <source>
        <dbReference type="ARBA" id="ARBA00009226"/>
    </source>
</evidence>
<dbReference type="InterPro" id="IPR036429">
    <property type="entry name" value="SpoA-like_sf"/>
</dbReference>
<dbReference type="GO" id="GO:0071973">
    <property type="term" value="P:bacterial-type flagellum-dependent cell motility"/>
    <property type="evidence" value="ECO:0007669"/>
    <property type="project" value="InterPro"/>
</dbReference>
<name>A0A3N4VCE9_9BURK</name>
<proteinExistence type="inferred from homology"/>
<dbReference type="GO" id="GO:0006935">
    <property type="term" value="P:chemotaxis"/>
    <property type="evidence" value="ECO:0007669"/>
    <property type="project" value="UniProtKB-KW"/>
</dbReference>
<protein>
    <recommendedName>
        <fullName evidence="3">Flagellar motor switch protein FliN</fullName>
    </recommendedName>
</protein>
<sequence>MMSEESTDTPQTDPAQAAPVGEDDWAEAFAEEQQQQAGSASAEGAAPETPSTGGAKRAAFGALKPGSAEPPEGSDRLDLVMDIPVTLSVELGRTKIQIKELLQLAQGSVVDLDRLAGEPMDVLVNGFLIARGEVVMVNDKFGIRLTDIVSPSERARRLT</sequence>
<dbReference type="GO" id="GO:0003774">
    <property type="term" value="F:cytoskeletal motor activity"/>
    <property type="evidence" value="ECO:0007669"/>
    <property type="project" value="InterPro"/>
</dbReference>
<evidence type="ECO:0000256" key="4">
    <source>
        <dbReference type="ARBA" id="ARBA00022475"/>
    </source>
</evidence>
<dbReference type="Proteomes" id="UP000272193">
    <property type="component" value="Unassembled WGS sequence"/>
</dbReference>
<evidence type="ECO:0000313" key="10">
    <source>
        <dbReference type="EMBL" id="RPE70584.1"/>
    </source>
</evidence>
<keyword evidence="6" id="KW-0283">Flagellar rotation</keyword>
<evidence type="ECO:0000256" key="8">
    <source>
        <dbReference type="SAM" id="MobiDB-lite"/>
    </source>
</evidence>
<dbReference type="GO" id="GO:0009425">
    <property type="term" value="C:bacterial-type flagellum basal body"/>
    <property type="evidence" value="ECO:0007669"/>
    <property type="project" value="InterPro"/>
</dbReference>
<accession>A0A3N4VCE9</accession>
<dbReference type="PRINTS" id="PR00956">
    <property type="entry name" value="FLGMOTORFLIN"/>
</dbReference>
<comment type="caution">
    <text evidence="10">The sequence shown here is derived from an EMBL/GenBank/DDBJ whole genome shotgun (WGS) entry which is preliminary data.</text>
</comment>
<keyword evidence="7" id="KW-0472">Membrane</keyword>
<dbReference type="PANTHER" id="PTHR43484:SF1">
    <property type="entry name" value="FLAGELLAR MOTOR SWITCH PROTEIN FLIN"/>
    <property type="match status" value="1"/>
</dbReference>
<dbReference type="Gene3D" id="2.30.330.10">
    <property type="entry name" value="SpoA-like"/>
    <property type="match status" value="1"/>
</dbReference>
<dbReference type="PANTHER" id="PTHR43484">
    <property type="match status" value="1"/>
</dbReference>
<dbReference type="InterPro" id="IPR001543">
    <property type="entry name" value="FliN-like_C"/>
</dbReference>
<dbReference type="EMBL" id="RKQL01000002">
    <property type="protein sequence ID" value="RPE70584.1"/>
    <property type="molecule type" value="Genomic_DNA"/>
</dbReference>
<keyword evidence="10" id="KW-0282">Flagellum</keyword>
<feature type="region of interest" description="Disordered" evidence="8">
    <location>
        <begin position="1"/>
        <end position="77"/>
    </location>
</feature>
<dbReference type="InterPro" id="IPR051469">
    <property type="entry name" value="FliN/MopA/SpaO"/>
</dbReference>
<gene>
    <name evidence="10" type="ORF">EDC62_1066</name>
</gene>
<dbReference type="InterPro" id="IPR001172">
    <property type="entry name" value="FliN_T3SS_HrcQb"/>
</dbReference>
<organism evidence="10 11">
    <name type="scientific">Tibeticola sediminis</name>
    <dbReference type="NCBI Taxonomy" id="1917811"/>
    <lineage>
        <taxon>Bacteria</taxon>
        <taxon>Pseudomonadati</taxon>
        <taxon>Pseudomonadota</taxon>
        <taxon>Betaproteobacteria</taxon>
        <taxon>Burkholderiales</taxon>
        <taxon>Comamonadaceae</taxon>
        <taxon>Tibeticola</taxon>
    </lineage>
</organism>
<keyword evidence="11" id="KW-1185">Reference proteome</keyword>
<dbReference type="InterPro" id="IPR012826">
    <property type="entry name" value="FliN"/>
</dbReference>
<dbReference type="Pfam" id="PF01052">
    <property type="entry name" value="FliMN_C"/>
    <property type="match status" value="1"/>
</dbReference>